<comment type="caution">
    <text evidence="2">The sequence shown here is derived from an EMBL/GenBank/DDBJ whole genome shotgun (WGS) entry which is preliminary data.</text>
</comment>
<gene>
    <name evidence="2" type="ORF">O3P69_013306</name>
</gene>
<dbReference type="InterPro" id="IPR007110">
    <property type="entry name" value="Ig-like_dom"/>
</dbReference>
<dbReference type="EMBL" id="JARAKH010000021">
    <property type="protein sequence ID" value="KAK8393209.1"/>
    <property type="molecule type" value="Genomic_DNA"/>
</dbReference>
<organism evidence="2 3">
    <name type="scientific">Scylla paramamosain</name>
    <name type="common">Mud crab</name>
    <dbReference type="NCBI Taxonomy" id="85552"/>
    <lineage>
        <taxon>Eukaryota</taxon>
        <taxon>Metazoa</taxon>
        <taxon>Ecdysozoa</taxon>
        <taxon>Arthropoda</taxon>
        <taxon>Crustacea</taxon>
        <taxon>Multicrustacea</taxon>
        <taxon>Malacostraca</taxon>
        <taxon>Eumalacostraca</taxon>
        <taxon>Eucarida</taxon>
        <taxon>Decapoda</taxon>
        <taxon>Pleocyemata</taxon>
        <taxon>Brachyura</taxon>
        <taxon>Eubrachyura</taxon>
        <taxon>Portunoidea</taxon>
        <taxon>Portunidae</taxon>
        <taxon>Portuninae</taxon>
        <taxon>Scylla</taxon>
    </lineage>
</organism>
<dbReference type="SUPFAM" id="SSF48726">
    <property type="entry name" value="Immunoglobulin"/>
    <property type="match status" value="1"/>
</dbReference>
<evidence type="ECO:0000313" key="2">
    <source>
        <dbReference type="EMBL" id="KAK8393209.1"/>
    </source>
</evidence>
<feature type="domain" description="Ig-like" evidence="1">
    <location>
        <begin position="70"/>
        <end position="152"/>
    </location>
</feature>
<evidence type="ECO:0000313" key="3">
    <source>
        <dbReference type="Proteomes" id="UP001487740"/>
    </source>
</evidence>
<dbReference type="PANTHER" id="PTHR23279:SF41">
    <property type="entry name" value="DEFECTIVE PROBOSCIS EXTENSION RESPONSE 4-RELATED"/>
    <property type="match status" value="1"/>
</dbReference>
<dbReference type="PROSITE" id="PS50835">
    <property type="entry name" value="IG_LIKE"/>
    <property type="match status" value="1"/>
</dbReference>
<dbReference type="Pfam" id="PF13927">
    <property type="entry name" value="Ig_3"/>
    <property type="match status" value="1"/>
</dbReference>
<dbReference type="PANTHER" id="PTHR23279">
    <property type="entry name" value="DEFECTIVE PROBOSCIS EXTENSION RESPONSE DPR -RELATED"/>
    <property type="match status" value="1"/>
</dbReference>
<evidence type="ECO:0000259" key="1">
    <source>
        <dbReference type="PROSITE" id="PS50835"/>
    </source>
</evidence>
<name>A0AAW0TZL9_SCYPA</name>
<reference evidence="2 3" key="1">
    <citation type="submission" date="2023-03" db="EMBL/GenBank/DDBJ databases">
        <title>High-quality genome of Scylla paramamosain provides insights in environmental adaptation.</title>
        <authorList>
            <person name="Zhang L."/>
        </authorList>
    </citation>
    <scope>NUCLEOTIDE SEQUENCE [LARGE SCALE GENOMIC DNA]</scope>
    <source>
        <strain evidence="2">LZ_2023a</strain>
        <tissue evidence="2">Muscle</tissue>
    </source>
</reference>
<dbReference type="AlphaFoldDB" id="A0AAW0TZL9"/>
<dbReference type="GO" id="GO:0050808">
    <property type="term" value="P:synapse organization"/>
    <property type="evidence" value="ECO:0007669"/>
    <property type="project" value="TreeGrafter"/>
</dbReference>
<dbReference type="InterPro" id="IPR013783">
    <property type="entry name" value="Ig-like_fold"/>
</dbReference>
<dbReference type="Proteomes" id="UP001487740">
    <property type="component" value="Unassembled WGS sequence"/>
</dbReference>
<sequence>MGHQQDNLLSLNTLYCLLNCRSRQTFRITRRLAQPPSITANAPHTPHPRRCTFNGHAANVCAFLAQTVTPFKDFESRSVILGPEYVKAGSTINLTCVINQVNMAGMVYWYHNLDILDYEGNVKILTQEDHQGTLSRLIIEQATPKHSGNYTC</sequence>
<protein>
    <recommendedName>
        <fullName evidence="1">Ig-like domain-containing protein</fullName>
    </recommendedName>
</protein>
<keyword evidence="3" id="KW-1185">Reference proteome</keyword>
<accession>A0AAW0TZL9</accession>
<proteinExistence type="predicted"/>
<dbReference type="Gene3D" id="2.60.40.10">
    <property type="entry name" value="Immunoglobulins"/>
    <property type="match status" value="1"/>
</dbReference>
<dbReference type="GO" id="GO:0032589">
    <property type="term" value="C:neuron projection membrane"/>
    <property type="evidence" value="ECO:0007669"/>
    <property type="project" value="TreeGrafter"/>
</dbReference>
<dbReference type="InterPro" id="IPR036179">
    <property type="entry name" value="Ig-like_dom_sf"/>
</dbReference>
<dbReference type="InterPro" id="IPR037448">
    <property type="entry name" value="Zig-8"/>
</dbReference>